<dbReference type="SUPFAM" id="SSF52540">
    <property type="entry name" value="P-loop containing nucleoside triphosphate hydrolases"/>
    <property type="match status" value="1"/>
</dbReference>
<dbReference type="GO" id="GO:0005524">
    <property type="term" value="F:ATP binding"/>
    <property type="evidence" value="ECO:0007669"/>
    <property type="project" value="UniProtKB-KW"/>
</dbReference>
<sequence length="350" mass="38955">MQKNQLILSVKDLNIKFNLRGKVLHAIRGIDLDVYHGEVLAIVGESGSGKSVFTKSFMGLLDANGSISSGTIDYYGADDGKPIRLSELTKEKDWLKVRGHEIAMIMQDPMTSLNPLKTIGDQIMEAVELHQGLKGKAAKEKTLEYLRDVGITDAEKRFDQYPHEFSGGMRQRVVIAIAVACNPQILICDEPTTALDVTIQAQILELLKEMRVKYNLTIILITHDLGVVANIADRVAVMYAGDIVEIGTSDEIYYDPRHPYTWALLSSMPQMGIKGEDLFNIQGTPPNLFTEIHGDAFAPRNPQALKIDFVKRPPYFNVSLTHKAKTWLLDPRAPKIDPPAAVQMLKEEGM</sequence>
<evidence type="ECO:0000256" key="2">
    <source>
        <dbReference type="ARBA" id="ARBA00005417"/>
    </source>
</evidence>
<keyword evidence="3" id="KW-0813">Transport</keyword>
<dbReference type="EMBL" id="PRKZ01000008">
    <property type="protein sequence ID" value="RAW48603.1"/>
    <property type="molecule type" value="Genomic_DNA"/>
</dbReference>
<dbReference type="InterPro" id="IPR027417">
    <property type="entry name" value="P-loop_NTPase"/>
</dbReference>
<dbReference type="Proteomes" id="UP000251634">
    <property type="component" value="Unassembled WGS sequence"/>
</dbReference>
<dbReference type="CDD" id="cd03257">
    <property type="entry name" value="ABC_NikE_OppD_transporters"/>
    <property type="match status" value="1"/>
</dbReference>
<dbReference type="InterPro" id="IPR017871">
    <property type="entry name" value="ABC_transporter-like_CS"/>
</dbReference>
<dbReference type="PANTHER" id="PTHR43297">
    <property type="entry name" value="OLIGOPEPTIDE TRANSPORT ATP-BINDING PROTEIN APPD"/>
    <property type="match status" value="1"/>
</dbReference>
<evidence type="ECO:0000256" key="3">
    <source>
        <dbReference type="ARBA" id="ARBA00022448"/>
    </source>
</evidence>
<dbReference type="InterPro" id="IPR003593">
    <property type="entry name" value="AAA+_ATPase"/>
</dbReference>
<dbReference type="Pfam" id="PF00005">
    <property type="entry name" value="ABC_tran"/>
    <property type="match status" value="1"/>
</dbReference>
<evidence type="ECO:0000313" key="11">
    <source>
        <dbReference type="Proteomes" id="UP000250583"/>
    </source>
</evidence>
<protein>
    <submittedName>
        <fullName evidence="9">ABC transporter ATP-binding protein</fullName>
    </submittedName>
</protein>
<dbReference type="GO" id="GO:0005886">
    <property type="term" value="C:plasma membrane"/>
    <property type="evidence" value="ECO:0007669"/>
    <property type="project" value="UniProtKB-SubCell"/>
</dbReference>
<evidence type="ECO:0000259" key="8">
    <source>
        <dbReference type="PROSITE" id="PS50893"/>
    </source>
</evidence>
<dbReference type="SMART" id="SM00382">
    <property type="entry name" value="AAA"/>
    <property type="match status" value="1"/>
</dbReference>
<evidence type="ECO:0000256" key="1">
    <source>
        <dbReference type="ARBA" id="ARBA00004202"/>
    </source>
</evidence>
<dbReference type="Pfam" id="PF08352">
    <property type="entry name" value="oligo_HPY"/>
    <property type="match status" value="1"/>
</dbReference>
<keyword evidence="5" id="KW-0547">Nucleotide-binding</keyword>
<evidence type="ECO:0000256" key="5">
    <source>
        <dbReference type="ARBA" id="ARBA00022741"/>
    </source>
</evidence>
<proteinExistence type="inferred from homology"/>
<evidence type="ECO:0000256" key="6">
    <source>
        <dbReference type="ARBA" id="ARBA00022840"/>
    </source>
</evidence>
<feature type="domain" description="ABC transporter" evidence="8">
    <location>
        <begin position="10"/>
        <end position="265"/>
    </location>
</feature>
<evidence type="ECO:0000313" key="9">
    <source>
        <dbReference type="EMBL" id="RAW48603.1"/>
    </source>
</evidence>
<dbReference type="NCBIfam" id="TIGR01727">
    <property type="entry name" value="oligo_HPY"/>
    <property type="match status" value="1"/>
</dbReference>
<reference evidence="11 12" key="1">
    <citation type="submission" date="2018-02" db="EMBL/GenBank/DDBJ databases">
        <title>Complete genome sequencing of Faecalibacterium prausnitzii strains isolated from the human gut.</title>
        <authorList>
            <person name="Fitzgerald B.C."/>
            <person name="Shkoporov A.N."/>
            <person name="Ross P.R."/>
            <person name="Hill C."/>
        </authorList>
    </citation>
    <scope>NUCLEOTIDE SEQUENCE [LARGE SCALE GENOMIC DNA]</scope>
    <source>
        <strain evidence="10 11">APC923/61-1</strain>
        <strain evidence="9 12">APC942/8-14-2</strain>
    </source>
</reference>
<name>A0A329THW3_9FIRM</name>
<comment type="subcellular location">
    <subcellularLocation>
        <location evidence="1">Cell membrane</location>
        <topology evidence="1">Peripheral membrane protein</topology>
    </subcellularLocation>
</comment>
<gene>
    <name evidence="10" type="ORF">C4N22_08310</name>
    <name evidence="9" type="ORF">C4N25_10815</name>
</gene>
<evidence type="ECO:0000313" key="12">
    <source>
        <dbReference type="Proteomes" id="UP000251634"/>
    </source>
</evidence>
<evidence type="ECO:0000256" key="4">
    <source>
        <dbReference type="ARBA" id="ARBA00022475"/>
    </source>
</evidence>
<dbReference type="PROSITE" id="PS00211">
    <property type="entry name" value="ABC_TRANSPORTER_1"/>
    <property type="match status" value="1"/>
</dbReference>
<dbReference type="Gene3D" id="3.40.50.300">
    <property type="entry name" value="P-loop containing nucleotide triphosphate hydrolases"/>
    <property type="match status" value="1"/>
</dbReference>
<dbReference type="PROSITE" id="PS50893">
    <property type="entry name" value="ABC_TRANSPORTER_2"/>
    <property type="match status" value="1"/>
</dbReference>
<comment type="similarity">
    <text evidence="2">Belongs to the ABC transporter superfamily.</text>
</comment>
<dbReference type="GO" id="GO:0015833">
    <property type="term" value="P:peptide transport"/>
    <property type="evidence" value="ECO:0007669"/>
    <property type="project" value="InterPro"/>
</dbReference>
<keyword evidence="6 9" id="KW-0067">ATP-binding</keyword>
<dbReference type="FunFam" id="3.40.50.300:FF:000016">
    <property type="entry name" value="Oligopeptide ABC transporter ATP-binding component"/>
    <property type="match status" value="1"/>
</dbReference>
<dbReference type="Proteomes" id="UP000250583">
    <property type="component" value="Unassembled WGS sequence"/>
</dbReference>
<keyword evidence="7" id="KW-0472">Membrane</keyword>
<evidence type="ECO:0000256" key="7">
    <source>
        <dbReference type="ARBA" id="ARBA00023136"/>
    </source>
</evidence>
<dbReference type="RefSeq" id="WP_022256692.1">
    <property type="nucleotide sequence ID" value="NZ_PRKZ01000008.1"/>
</dbReference>
<organism evidence="9 12">
    <name type="scientific">Faecalibacterium prausnitzii</name>
    <dbReference type="NCBI Taxonomy" id="853"/>
    <lineage>
        <taxon>Bacteria</taxon>
        <taxon>Bacillati</taxon>
        <taxon>Bacillota</taxon>
        <taxon>Clostridia</taxon>
        <taxon>Eubacteriales</taxon>
        <taxon>Oscillospiraceae</taxon>
        <taxon>Faecalibacterium</taxon>
    </lineage>
</organism>
<dbReference type="GO" id="GO:0016887">
    <property type="term" value="F:ATP hydrolysis activity"/>
    <property type="evidence" value="ECO:0007669"/>
    <property type="project" value="InterPro"/>
</dbReference>
<dbReference type="InterPro" id="IPR013563">
    <property type="entry name" value="Oligopep_ABC_C"/>
</dbReference>
<keyword evidence="4" id="KW-1003">Cell membrane</keyword>
<dbReference type="OrthoDB" id="9806285at2"/>
<accession>A0A329THW3</accession>
<dbReference type="PANTHER" id="PTHR43297:SF2">
    <property type="entry name" value="DIPEPTIDE TRANSPORT ATP-BINDING PROTEIN DPPD"/>
    <property type="match status" value="1"/>
</dbReference>
<comment type="caution">
    <text evidence="9">The sequence shown here is derived from an EMBL/GenBank/DDBJ whole genome shotgun (WGS) entry which is preliminary data.</text>
</comment>
<dbReference type="InterPro" id="IPR003439">
    <property type="entry name" value="ABC_transporter-like_ATP-bd"/>
</dbReference>
<dbReference type="AlphaFoldDB" id="A0A329THW3"/>
<evidence type="ECO:0000313" key="10">
    <source>
        <dbReference type="EMBL" id="RAW58727.1"/>
    </source>
</evidence>
<dbReference type="InterPro" id="IPR050388">
    <property type="entry name" value="ABC_Ni/Peptide_Import"/>
</dbReference>
<dbReference type="EMBL" id="PRLE01000004">
    <property type="protein sequence ID" value="RAW58727.1"/>
    <property type="molecule type" value="Genomic_DNA"/>
</dbReference>